<comment type="similarity">
    <text evidence="3 8">Belongs to the class-III pyridoxal-phosphate-dependent aminotransferase family.</text>
</comment>
<evidence type="ECO:0000256" key="5">
    <source>
        <dbReference type="ARBA" id="ARBA00022576"/>
    </source>
</evidence>
<dbReference type="UniPathway" id="UPA00098">
    <property type="reaction ID" value="UER00358"/>
</dbReference>
<dbReference type="GO" id="GO:0055129">
    <property type="term" value="P:L-proline biosynthetic process"/>
    <property type="evidence" value="ECO:0007669"/>
    <property type="project" value="UniProtKB-UniPathway"/>
</dbReference>
<dbReference type="InterPro" id="IPR050103">
    <property type="entry name" value="Class-III_PLP-dep_AT"/>
</dbReference>
<dbReference type="NCBIfam" id="TIGR01885">
    <property type="entry name" value="Orn_aminotrans"/>
    <property type="match status" value="1"/>
</dbReference>
<evidence type="ECO:0000256" key="1">
    <source>
        <dbReference type="ARBA" id="ARBA00001933"/>
    </source>
</evidence>
<evidence type="ECO:0000313" key="11">
    <source>
        <dbReference type="Proteomes" id="UP000221165"/>
    </source>
</evidence>
<dbReference type="EC" id="2.6.1.13" evidence="4 9"/>
<dbReference type="PIRSF" id="PIRSF000521">
    <property type="entry name" value="Transaminase_4ab_Lys_Orn"/>
    <property type="match status" value="1"/>
</dbReference>
<dbReference type="InterPro" id="IPR005814">
    <property type="entry name" value="Aminotrans_3"/>
</dbReference>
<dbReference type="FunFam" id="3.40.640.10:FF:000011">
    <property type="entry name" value="Ornithine aminotransferase"/>
    <property type="match status" value="1"/>
</dbReference>
<dbReference type="PROSITE" id="PS00600">
    <property type="entry name" value="AA_TRANSFER_CLASS_3"/>
    <property type="match status" value="1"/>
</dbReference>
<dbReference type="SUPFAM" id="SSF53383">
    <property type="entry name" value="PLP-dependent transferases"/>
    <property type="match status" value="1"/>
</dbReference>
<dbReference type="InterPro" id="IPR049704">
    <property type="entry name" value="Aminotrans_3_PPA_site"/>
</dbReference>
<dbReference type="InterPro" id="IPR015421">
    <property type="entry name" value="PyrdxlP-dep_Trfase_major"/>
</dbReference>
<evidence type="ECO:0000256" key="3">
    <source>
        <dbReference type="ARBA" id="ARBA00008954"/>
    </source>
</evidence>
<evidence type="ECO:0000256" key="6">
    <source>
        <dbReference type="ARBA" id="ARBA00022679"/>
    </source>
</evidence>
<dbReference type="GO" id="GO:0010121">
    <property type="term" value="P:L-arginine catabolic process to proline via ornithine"/>
    <property type="evidence" value="ECO:0007669"/>
    <property type="project" value="TreeGrafter"/>
</dbReference>
<dbReference type="Proteomes" id="UP000221165">
    <property type="component" value="Unassembled WGS sequence"/>
</dbReference>
<evidence type="ECO:0000256" key="9">
    <source>
        <dbReference type="RuleBase" id="RU365036"/>
    </source>
</evidence>
<name>A0A2C6L987_9APIC</name>
<proteinExistence type="inferred from homology"/>
<dbReference type="PANTHER" id="PTHR11986:SF18">
    <property type="entry name" value="ORNITHINE AMINOTRANSFERASE, MITOCHONDRIAL"/>
    <property type="match status" value="1"/>
</dbReference>
<dbReference type="PANTHER" id="PTHR11986">
    <property type="entry name" value="AMINOTRANSFERASE CLASS III"/>
    <property type="match status" value="1"/>
</dbReference>
<dbReference type="CDD" id="cd00610">
    <property type="entry name" value="OAT_like"/>
    <property type="match status" value="1"/>
</dbReference>
<organism evidence="10 11">
    <name type="scientific">Cystoisospora suis</name>
    <dbReference type="NCBI Taxonomy" id="483139"/>
    <lineage>
        <taxon>Eukaryota</taxon>
        <taxon>Sar</taxon>
        <taxon>Alveolata</taxon>
        <taxon>Apicomplexa</taxon>
        <taxon>Conoidasida</taxon>
        <taxon>Coccidia</taxon>
        <taxon>Eucoccidiorida</taxon>
        <taxon>Eimeriorina</taxon>
        <taxon>Sarcocystidae</taxon>
        <taxon>Cystoisospora</taxon>
    </lineage>
</organism>
<dbReference type="GO" id="GO:0005737">
    <property type="term" value="C:cytoplasm"/>
    <property type="evidence" value="ECO:0007669"/>
    <property type="project" value="TreeGrafter"/>
</dbReference>
<dbReference type="GO" id="GO:0042802">
    <property type="term" value="F:identical protein binding"/>
    <property type="evidence" value="ECO:0007669"/>
    <property type="project" value="TreeGrafter"/>
</dbReference>
<dbReference type="Gene3D" id="3.40.640.10">
    <property type="entry name" value="Type I PLP-dependent aspartate aminotransferase-like (Major domain)"/>
    <property type="match status" value="1"/>
</dbReference>
<evidence type="ECO:0000313" key="10">
    <source>
        <dbReference type="EMBL" id="PHJ24389.1"/>
    </source>
</evidence>
<dbReference type="RefSeq" id="XP_067926062.1">
    <property type="nucleotide sequence ID" value="XM_068061966.1"/>
</dbReference>
<dbReference type="Pfam" id="PF00202">
    <property type="entry name" value="Aminotran_3"/>
    <property type="match status" value="1"/>
</dbReference>
<keyword evidence="5 9" id="KW-0032">Aminotransferase</keyword>
<dbReference type="GeneID" id="94425177"/>
<dbReference type="OrthoDB" id="425114at2759"/>
<dbReference type="GO" id="GO:0004587">
    <property type="term" value="F:ornithine aminotransferase activity"/>
    <property type="evidence" value="ECO:0007669"/>
    <property type="project" value="UniProtKB-EC"/>
</dbReference>
<sequence length="440" mass="48266">MEAQPGNTDAATRRSPSALAIDAYKASLGMTKEKDFFECDRQYMCRNYAPVPVAISKGQGASVWDVENKKYYDFLSGVSSLSQGHCHPRIIRALQQQAERLTLTLRSFENDVTGPACRFIAELFGYERVLLMNTGAEAGESAVKIARKWAYEVKGVPQDTAKIVVCKDNYWGRTIAACSSSTTFDCYNNFGPFVPGFVIIDYNNLEALKEVLEDPTVAAFFVEPIQGEGGINVPSAGYLKHAHELCKAKNVLLIVDEVQTGLCRTGRMLAADYDDVKPDLVLLGKSLSGGVLPVSAVMGNAAVMDVLTPGTHGSTFGGNPLACAVAVEALSVLKDEKLAERAAKLGEQFRERMKRELEGKLPWVKDIRGRGLLNAIEVDLDMVNPDDIILRLKDNGVLSKPTRVKVIRFIPALTITEEEHEDAMKRIVESFVQVEANRGK</sequence>
<keyword evidence="7 8" id="KW-0663">Pyridoxal phosphate</keyword>
<protein>
    <recommendedName>
        <fullName evidence="4 9">Ornithine aminotransferase</fullName>
        <ecNumber evidence="4 9">2.6.1.13</ecNumber>
    </recommendedName>
</protein>
<evidence type="ECO:0000256" key="2">
    <source>
        <dbReference type="ARBA" id="ARBA00004998"/>
    </source>
</evidence>
<keyword evidence="11" id="KW-1185">Reference proteome</keyword>
<reference evidence="10 11" key="1">
    <citation type="journal article" date="2017" name="Int. J. Parasitol.">
        <title>The genome of the protozoan parasite Cystoisospora suis and a reverse vaccinology approach to identify vaccine candidates.</title>
        <authorList>
            <person name="Palmieri N."/>
            <person name="Shrestha A."/>
            <person name="Ruttkowski B."/>
            <person name="Beck T."/>
            <person name="Vogl C."/>
            <person name="Tomley F."/>
            <person name="Blake D.P."/>
            <person name="Joachim A."/>
        </authorList>
    </citation>
    <scope>NUCLEOTIDE SEQUENCE [LARGE SCALE GENOMIC DNA]</scope>
    <source>
        <strain evidence="10 11">Wien I</strain>
    </source>
</reference>
<dbReference type="InterPro" id="IPR015422">
    <property type="entry name" value="PyrdxlP-dep_Trfase_small"/>
</dbReference>
<keyword evidence="6 9" id="KW-0808">Transferase</keyword>
<dbReference type="GO" id="GO:0030170">
    <property type="term" value="F:pyridoxal phosphate binding"/>
    <property type="evidence" value="ECO:0007669"/>
    <property type="project" value="InterPro"/>
</dbReference>
<dbReference type="EMBL" id="MIGC01000705">
    <property type="protein sequence ID" value="PHJ24389.1"/>
    <property type="molecule type" value="Genomic_DNA"/>
</dbReference>
<comment type="catalytic activity">
    <reaction evidence="9">
        <text>a 2-oxocarboxylate + L-ornithine = L-glutamate 5-semialdehyde + an L-alpha-amino acid</text>
        <dbReference type="Rhea" id="RHEA:13877"/>
        <dbReference type="ChEBI" id="CHEBI:35179"/>
        <dbReference type="ChEBI" id="CHEBI:46911"/>
        <dbReference type="ChEBI" id="CHEBI:58066"/>
        <dbReference type="ChEBI" id="CHEBI:59869"/>
        <dbReference type="EC" id="2.6.1.13"/>
    </reaction>
</comment>
<comment type="caution">
    <text evidence="10">The sequence shown here is derived from an EMBL/GenBank/DDBJ whole genome shotgun (WGS) entry which is preliminary data.</text>
</comment>
<gene>
    <name evidence="10" type="ORF">CSUI_001761</name>
</gene>
<accession>A0A2C6L987</accession>
<comment type="cofactor">
    <cofactor evidence="1 9">
        <name>pyridoxal 5'-phosphate</name>
        <dbReference type="ChEBI" id="CHEBI:597326"/>
    </cofactor>
</comment>
<dbReference type="Gene3D" id="3.90.1150.10">
    <property type="entry name" value="Aspartate Aminotransferase, domain 1"/>
    <property type="match status" value="1"/>
</dbReference>
<evidence type="ECO:0000256" key="4">
    <source>
        <dbReference type="ARBA" id="ARBA00012924"/>
    </source>
</evidence>
<evidence type="ECO:0000256" key="7">
    <source>
        <dbReference type="ARBA" id="ARBA00022898"/>
    </source>
</evidence>
<dbReference type="InterPro" id="IPR015424">
    <property type="entry name" value="PyrdxlP-dep_Trfase"/>
</dbReference>
<comment type="pathway">
    <text evidence="2 9">Amino-acid biosynthesis; L-proline biosynthesis; L-glutamate 5-semialdehyde from L-ornithine: step 1/1.</text>
</comment>
<evidence type="ECO:0000256" key="8">
    <source>
        <dbReference type="RuleBase" id="RU003560"/>
    </source>
</evidence>
<dbReference type="AlphaFoldDB" id="A0A2C6L987"/>
<dbReference type="GO" id="GO:0019544">
    <property type="term" value="P:L-arginine catabolic process to L-glutamate"/>
    <property type="evidence" value="ECO:0007669"/>
    <property type="project" value="TreeGrafter"/>
</dbReference>
<dbReference type="InterPro" id="IPR010164">
    <property type="entry name" value="Orn_aminotrans"/>
</dbReference>
<dbReference type="VEuPathDB" id="ToxoDB:CSUI_001761"/>